<keyword evidence="3" id="KW-1185">Reference proteome</keyword>
<dbReference type="InterPro" id="IPR001279">
    <property type="entry name" value="Metallo-B-lactamas"/>
</dbReference>
<feature type="domain" description="Metallo-beta-lactamase" evidence="1">
    <location>
        <begin position="17"/>
        <end position="193"/>
    </location>
</feature>
<dbReference type="STRING" id="64971.SAMN05421831_1025"/>
<name>A0A1H6QY36_9GAMM</name>
<dbReference type="PANTHER" id="PTHR42663:SF6">
    <property type="entry name" value="HYDROLASE C777.06C-RELATED"/>
    <property type="match status" value="1"/>
</dbReference>
<evidence type="ECO:0000313" key="3">
    <source>
        <dbReference type="Proteomes" id="UP000242999"/>
    </source>
</evidence>
<evidence type="ECO:0000259" key="1">
    <source>
        <dbReference type="SMART" id="SM00849"/>
    </source>
</evidence>
<dbReference type="InterPro" id="IPR036866">
    <property type="entry name" value="RibonucZ/Hydroxyglut_hydro"/>
</dbReference>
<dbReference type="CDD" id="cd07735">
    <property type="entry name" value="class_II_PDE_MBL-fold"/>
    <property type="match status" value="1"/>
</dbReference>
<reference evidence="3" key="1">
    <citation type="submission" date="2016-10" db="EMBL/GenBank/DDBJ databases">
        <authorList>
            <person name="Varghese N."/>
            <person name="Submissions S."/>
        </authorList>
    </citation>
    <scope>NUCLEOTIDE SEQUENCE [LARGE SCALE GENOMIC DNA]</scope>
    <source>
        <strain evidence="3">DSM 7165</strain>
    </source>
</reference>
<dbReference type="SUPFAM" id="SSF56281">
    <property type="entry name" value="Metallo-hydrolase/oxidoreductase"/>
    <property type="match status" value="1"/>
</dbReference>
<proteinExistence type="predicted"/>
<protein>
    <submittedName>
        <fullName evidence="2">Beta-lactamase superfamily domain-containing protein</fullName>
    </submittedName>
</protein>
<dbReference type="SMART" id="SM00849">
    <property type="entry name" value="Lactamase_B"/>
    <property type="match status" value="1"/>
</dbReference>
<dbReference type="Pfam" id="PF12706">
    <property type="entry name" value="Lactamase_B_2"/>
    <property type="match status" value="1"/>
</dbReference>
<dbReference type="EMBL" id="FNYH01000002">
    <property type="protein sequence ID" value="SEI44410.1"/>
    <property type="molecule type" value="Genomic_DNA"/>
</dbReference>
<dbReference type="Proteomes" id="UP000242999">
    <property type="component" value="Unassembled WGS sequence"/>
</dbReference>
<dbReference type="GO" id="GO:0006198">
    <property type="term" value="P:cAMP catabolic process"/>
    <property type="evidence" value="ECO:0007669"/>
    <property type="project" value="InterPro"/>
</dbReference>
<dbReference type="Gene3D" id="3.60.15.10">
    <property type="entry name" value="Ribonuclease Z/Hydroxyacylglutathione hydrolase-like"/>
    <property type="match status" value="1"/>
</dbReference>
<accession>A0A1H6QY36</accession>
<dbReference type="RefSeq" id="WP_093308366.1">
    <property type="nucleotide sequence ID" value="NZ_FNYH01000002.1"/>
</dbReference>
<gene>
    <name evidence="2" type="ORF">SAMN05421831_1025</name>
</gene>
<dbReference type="AlphaFoldDB" id="A0A1H6QY36"/>
<dbReference type="GO" id="GO:0004115">
    <property type="term" value="F:3',5'-cyclic-AMP phosphodiesterase activity"/>
    <property type="evidence" value="ECO:0007669"/>
    <property type="project" value="InterPro"/>
</dbReference>
<organism evidence="2 3">
    <name type="scientific">Allopseudospirillum japonicum</name>
    <dbReference type="NCBI Taxonomy" id="64971"/>
    <lineage>
        <taxon>Bacteria</taxon>
        <taxon>Pseudomonadati</taxon>
        <taxon>Pseudomonadota</taxon>
        <taxon>Gammaproteobacteria</taxon>
        <taxon>Oceanospirillales</taxon>
        <taxon>Oceanospirillaceae</taxon>
        <taxon>Allopseudospirillum</taxon>
    </lineage>
</organism>
<dbReference type="InterPro" id="IPR000396">
    <property type="entry name" value="Pdiesterase2"/>
</dbReference>
<dbReference type="OrthoDB" id="9803916at2"/>
<dbReference type="PRINTS" id="PR00388">
    <property type="entry name" value="PDIESTERASE2"/>
</dbReference>
<dbReference type="PANTHER" id="PTHR42663">
    <property type="entry name" value="HYDROLASE C777.06C-RELATED-RELATED"/>
    <property type="match status" value="1"/>
</dbReference>
<sequence length="268" mass="29840">MQIQVLGCQGGIGEAGATTAFLINQDTLIDAGSGLGHLSSAQLAEIRQVFLTHAHLDHIAFLPFLLDSQFEHFQYHPLQVFALAEVQHQLQAHIFNWHIWPDFSRLPDENAPVMHWHPIKAQQKLRLDGLQITPFALQHVVPCVGYVVQDAQACVAVCGDTGGDDTALALLTQHLQGYQTLDAIIIECALPDHLQALARQSGHMTPLDIKHLHQGLPQIAHFYISHLKPRYAQAIRDQLAMHLPVETFTLLQEGDLLTFHTSERQPVS</sequence>
<evidence type="ECO:0000313" key="2">
    <source>
        <dbReference type="EMBL" id="SEI44410.1"/>
    </source>
</evidence>